<proteinExistence type="inferred from homology"/>
<dbReference type="AlphaFoldDB" id="A0A841RQ09"/>
<sequence length="439" mass="49357">MTDSNQVSIGDTTQKNPPTIGVVGLGYVGLPVAIGFSEKYPIIGFDVDLNRIQELQKSVDRTGEISPDILNSANIEFTNDESRLVQCHLIIVAVPTPVKNNKEPDLTYLEEASKLVGKNLSKGAFVVYESTVYPGTTEEVCLPILEHQSQMKAGTDFYVGYSPERINPGDKEHTFKNNVKVVSGQNEYALQKIYEFYQSVLASNVYKAPSIKVAEASKIVENTQRDINIALMNEFSLIFNALDIDTYEVLNASKTKWNFAPYSPGLVGGHCIGVDPYYLIYKSREVGYDPKLLSLARDLNDSMPTYVVQSLIKLMITHKFNFHETPITVLGITFKENIPDIRNSKSLEIVDELVNLGLQVQVCDPHVESNPFYDNELVDFKRLDELKSTPIIILAVSHQEFKETDWLKRILPNEKGIIMDLKGILSEKLFPDDIVIWKL</sequence>
<dbReference type="EMBL" id="JACHON010000015">
    <property type="protein sequence ID" value="MBB6513703.1"/>
    <property type="molecule type" value="Genomic_DNA"/>
</dbReference>
<dbReference type="PIRSF" id="PIRSF000124">
    <property type="entry name" value="UDPglc_GDPman_dh"/>
    <property type="match status" value="1"/>
</dbReference>
<dbReference type="InterPro" id="IPR036291">
    <property type="entry name" value="NAD(P)-bd_dom_sf"/>
</dbReference>
<dbReference type="SMART" id="SM00984">
    <property type="entry name" value="UDPG_MGDP_dh_C"/>
    <property type="match status" value="1"/>
</dbReference>
<dbReference type="Pfam" id="PF03721">
    <property type="entry name" value="UDPG_MGDP_dh_N"/>
    <property type="match status" value="1"/>
</dbReference>
<protein>
    <submittedName>
        <fullName evidence="6">UDP-N-acetyl-D-galactosamine dehydrogenase</fullName>
        <ecNumber evidence="6">1.1.1.-</ecNumber>
    </submittedName>
</protein>
<accession>A0A841RQ09</accession>
<dbReference type="InterPro" id="IPR028359">
    <property type="entry name" value="UDP_ManNAc/GlcNAc_DH"/>
</dbReference>
<dbReference type="Pfam" id="PF00984">
    <property type="entry name" value="UDPG_MGDP_dh"/>
    <property type="match status" value="1"/>
</dbReference>
<comment type="similarity">
    <text evidence="1 4">Belongs to the UDP-glucose/GDP-mannose dehydrogenase family.</text>
</comment>
<evidence type="ECO:0000259" key="5">
    <source>
        <dbReference type="SMART" id="SM00984"/>
    </source>
</evidence>
<dbReference type="PANTHER" id="PTHR43491">
    <property type="entry name" value="UDP-N-ACETYL-D-MANNOSAMINE DEHYDROGENASE"/>
    <property type="match status" value="1"/>
</dbReference>
<dbReference type="GO" id="GO:0016628">
    <property type="term" value="F:oxidoreductase activity, acting on the CH-CH group of donors, NAD or NADP as acceptor"/>
    <property type="evidence" value="ECO:0007669"/>
    <property type="project" value="InterPro"/>
</dbReference>
<dbReference type="NCBIfam" id="TIGR03026">
    <property type="entry name" value="NDP-sugDHase"/>
    <property type="match status" value="1"/>
</dbReference>
<dbReference type="SUPFAM" id="SSF48179">
    <property type="entry name" value="6-phosphogluconate dehydrogenase C-terminal domain-like"/>
    <property type="match status" value="1"/>
</dbReference>
<organism evidence="6 7">
    <name type="scientific">Gracilibacillus halotolerans</name>
    <dbReference type="NCBI Taxonomy" id="74386"/>
    <lineage>
        <taxon>Bacteria</taxon>
        <taxon>Bacillati</taxon>
        <taxon>Bacillota</taxon>
        <taxon>Bacilli</taxon>
        <taxon>Bacillales</taxon>
        <taxon>Bacillaceae</taxon>
        <taxon>Gracilibacillus</taxon>
    </lineage>
</organism>
<feature type="domain" description="UDP-glucose/GDP-mannose dehydrogenase C-terminal" evidence="5">
    <location>
        <begin position="328"/>
        <end position="427"/>
    </location>
</feature>
<dbReference type="Pfam" id="PF03720">
    <property type="entry name" value="UDPG_MGDP_dh_C"/>
    <property type="match status" value="1"/>
</dbReference>
<dbReference type="InterPro" id="IPR001732">
    <property type="entry name" value="UDP-Glc/GDP-Man_DH_N"/>
</dbReference>
<keyword evidence="3" id="KW-0520">NAD</keyword>
<dbReference type="RefSeq" id="WP_184249349.1">
    <property type="nucleotide sequence ID" value="NZ_BAAACU010000043.1"/>
</dbReference>
<dbReference type="SUPFAM" id="SSF51735">
    <property type="entry name" value="NAD(P)-binding Rossmann-fold domains"/>
    <property type="match status" value="1"/>
</dbReference>
<dbReference type="Proteomes" id="UP000572212">
    <property type="component" value="Unassembled WGS sequence"/>
</dbReference>
<dbReference type="InterPro" id="IPR036220">
    <property type="entry name" value="UDP-Glc/GDP-Man_DH_C_sf"/>
</dbReference>
<dbReference type="PIRSF" id="PIRSF500136">
    <property type="entry name" value="UDP_ManNAc_DH"/>
    <property type="match status" value="1"/>
</dbReference>
<dbReference type="PANTHER" id="PTHR43491:SF2">
    <property type="entry name" value="UDP-N-ACETYL-D-MANNOSAMINE DEHYDROGENASE"/>
    <property type="match status" value="1"/>
</dbReference>
<dbReference type="GO" id="GO:0000271">
    <property type="term" value="P:polysaccharide biosynthetic process"/>
    <property type="evidence" value="ECO:0007669"/>
    <property type="project" value="InterPro"/>
</dbReference>
<evidence type="ECO:0000256" key="1">
    <source>
        <dbReference type="ARBA" id="ARBA00006601"/>
    </source>
</evidence>
<dbReference type="GO" id="GO:0051287">
    <property type="term" value="F:NAD binding"/>
    <property type="evidence" value="ECO:0007669"/>
    <property type="project" value="InterPro"/>
</dbReference>
<dbReference type="EC" id="1.1.1.-" evidence="6"/>
<dbReference type="InterPro" id="IPR017476">
    <property type="entry name" value="UDP-Glc/GDP-Man"/>
</dbReference>
<evidence type="ECO:0000256" key="4">
    <source>
        <dbReference type="PIRNR" id="PIRNR000124"/>
    </source>
</evidence>
<dbReference type="SUPFAM" id="SSF52413">
    <property type="entry name" value="UDP-glucose/GDP-mannose dehydrogenase C-terminal domain"/>
    <property type="match status" value="1"/>
</dbReference>
<keyword evidence="7" id="KW-1185">Reference proteome</keyword>
<dbReference type="InterPro" id="IPR008927">
    <property type="entry name" value="6-PGluconate_DH-like_C_sf"/>
</dbReference>
<dbReference type="Gene3D" id="3.40.50.720">
    <property type="entry name" value="NAD(P)-binding Rossmann-like Domain"/>
    <property type="match status" value="2"/>
</dbReference>
<dbReference type="InterPro" id="IPR014026">
    <property type="entry name" value="UDP-Glc/GDP-Man_DH_dimer"/>
</dbReference>
<evidence type="ECO:0000313" key="6">
    <source>
        <dbReference type="EMBL" id="MBB6513703.1"/>
    </source>
</evidence>
<keyword evidence="2 6" id="KW-0560">Oxidoreductase</keyword>
<dbReference type="InterPro" id="IPR014027">
    <property type="entry name" value="UDP-Glc/GDP-Man_DH_C"/>
</dbReference>
<gene>
    <name evidence="6" type="ORF">GGQ92_002517</name>
</gene>
<evidence type="ECO:0000256" key="3">
    <source>
        <dbReference type="ARBA" id="ARBA00023027"/>
    </source>
</evidence>
<comment type="caution">
    <text evidence="6">The sequence shown here is derived from an EMBL/GenBank/DDBJ whole genome shotgun (WGS) entry which is preliminary data.</text>
</comment>
<name>A0A841RQ09_9BACI</name>
<evidence type="ECO:0000256" key="2">
    <source>
        <dbReference type="ARBA" id="ARBA00023002"/>
    </source>
</evidence>
<reference evidence="6 7" key="1">
    <citation type="submission" date="2020-08" db="EMBL/GenBank/DDBJ databases">
        <title>Genomic Encyclopedia of Type Strains, Phase IV (KMG-IV): sequencing the most valuable type-strain genomes for metagenomic binning, comparative biology and taxonomic classification.</title>
        <authorList>
            <person name="Goeker M."/>
        </authorList>
    </citation>
    <scope>NUCLEOTIDE SEQUENCE [LARGE SCALE GENOMIC DNA]</scope>
    <source>
        <strain evidence="6 7">DSM 11805</strain>
    </source>
</reference>
<dbReference type="GO" id="GO:0016616">
    <property type="term" value="F:oxidoreductase activity, acting on the CH-OH group of donors, NAD or NADP as acceptor"/>
    <property type="evidence" value="ECO:0007669"/>
    <property type="project" value="InterPro"/>
</dbReference>
<evidence type="ECO:0000313" key="7">
    <source>
        <dbReference type="Proteomes" id="UP000572212"/>
    </source>
</evidence>